<dbReference type="Gene3D" id="3.30.1190.10">
    <property type="entry name" value="DNA-binding protein Tfx superfamily, archaea"/>
    <property type="match status" value="1"/>
</dbReference>
<evidence type="ECO:0000259" key="1">
    <source>
        <dbReference type="Pfam" id="PF14601"/>
    </source>
</evidence>
<dbReference type="EMBL" id="CP000493">
    <property type="protein sequence ID" value="ABM80245.1"/>
    <property type="molecule type" value="Genomic_DNA"/>
</dbReference>
<dbReference type="KEGG" id="hbu:Hbut_0374"/>
<dbReference type="STRING" id="415426.Hbut_0374"/>
<dbReference type="InterPro" id="IPR004645">
    <property type="entry name" value="Tfx_DNA-bd_arc"/>
</dbReference>
<dbReference type="NCBIfam" id="TIGR00721">
    <property type="entry name" value="tfx"/>
    <property type="match status" value="1"/>
</dbReference>
<dbReference type="GO" id="GO:0003677">
    <property type="term" value="F:DNA binding"/>
    <property type="evidence" value="ECO:0007669"/>
    <property type="project" value="InterPro"/>
</dbReference>
<evidence type="ECO:0000313" key="3">
    <source>
        <dbReference type="Proteomes" id="UP000002593"/>
    </source>
</evidence>
<dbReference type="HOGENOM" id="CLU_125807_1_0_2"/>
<dbReference type="GeneID" id="4782543"/>
<dbReference type="InterPro" id="IPR029291">
    <property type="entry name" value="Tfx_C"/>
</dbReference>
<dbReference type="Proteomes" id="UP000002593">
    <property type="component" value="Chromosome"/>
</dbReference>
<dbReference type="SUPFAM" id="SSF89915">
    <property type="entry name" value="DNA-binding protein Tfx"/>
    <property type="match status" value="1"/>
</dbReference>
<reference evidence="2 3" key="1">
    <citation type="journal article" date="2007" name="Archaea">
        <title>The genome of Hyperthermus butylicus: a sulfur-reducing, peptide fermenting, neutrophilic Crenarchaeote growing up to 108 degrees C.</title>
        <authorList>
            <person name="Brugger K."/>
            <person name="Chen L."/>
            <person name="Stark M."/>
            <person name="Zibat A."/>
            <person name="Redder P."/>
            <person name="Ruepp A."/>
            <person name="Awayez M."/>
            <person name="She Q."/>
            <person name="Garrett R.A."/>
            <person name="Klenk H.P."/>
        </authorList>
    </citation>
    <scope>NUCLEOTIDE SEQUENCE [LARGE SCALE GENOMIC DNA]</scope>
    <source>
        <strain evidence="3">DSM 5456 / JCM 9403 / PLM1-5</strain>
    </source>
</reference>
<protein>
    <submittedName>
        <fullName evidence="2">Conserved archaeal protein</fullName>
    </submittedName>
</protein>
<dbReference type="InterPro" id="IPR036657">
    <property type="entry name" value="Tfx_DNA-bd_sf_arc"/>
</dbReference>
<organism evidence="2 3">
    <name type="scientific">Hyperthermus butylicus (strain DSM 5456 / JCM 9403 / PLM1-5)</name>
    <dbReference type="NCBI Taxonomy" id="415426"/>
    <lineage>
        <taxon>Archaea</taxon>
        <taxon>Thermoproteota</taxon>
        <taxon>Thermoprotei</taxon>
        <taxon>Desulfurococcales</taxon>
        <taxon>Pyrodictiaceae</taxon>
        <taxon>Hyperthermus</taxon>
    </lineage>
</organism>
<sequence length="151" mass="16798">MSYGLLNRVQITVLALRDKGLGLGEIARMLGLSKQAVWSIEKRARRLLENAAKTLAAYELATAASVIVVNPDTDLAKLPSYVIREADANGVKLRLDYAGIYVFVRNESKKCTRDNGLDNFAILIFRDGRLRVYCLREIESLLDLAGKIVEV</sequence>
<dbReference type="AlphaFoldDB" id="A2BJT4"/>
<dbReference type="Pfam" id="PF14601">
    <property type="entry name" value="TFX_C"/>
    <property type="match status" value="1"/>
</dbReference>
<dbReference type="eggNOG" id="arCOG04554">
    <property type="taxonomic scope" value="Archaea"/>
</dbReference>
<gene>
    <name evidence="2" type="ordered locus">Hbut_0374</name>
</gene>
<name>A2BJT4_HYPBU</name>
<keyword evidence="3" id="KW-1185">Reference proteome</keyword>
<dbReference type="RefSeq" id="WP_011821563.1">
    <property type="nucleotide sequence ID" value="NC_008818.1"/>
</dbReference>
<accession>A2BJT4</accession>
<evidence type="ECO:0000313" key="2">
    <source>
        <dbReference type="EMBL" id="ABM80245.1"/>
    </source>
</evidence>
<proteinExistence type="predicted"/>
<dbReference type="EnsemblBacteria" id="ABM80245">
    <property type="protein sequence ID" value="ABM80245"/>
    <property type="gene ID" value="Hbut_0374"/>
</dbReference>
<feature type="domain" description="DNA binding protein Tfx C-terminal" evidence="1">
    <location>
        <begin position="51"/>
        <end position="132"/>
    </location>
</feature>